<keyword evidence="3 6" id="KW-0032">Aminotransferase</keyword>
<protein>
    <recommendedName>
        <fullName evidence="6">Aminotransferase</fullName>
        <ecNumber evidence="6">2.6.1.-</ecNumber>
    </recommendedName>
</protein>
<keyword evidence="5" id="KW-0663">Pyridoxal phosphate</keyword>
<comment type="cofactor">
    <cofactor evidence="1 6">
        <name>pyridoxal 5'-phosphate</name>
        <dbReference type="ChEBI" id="CHEBI:597326"/>
    </cofactor>
</comment>
<comment type="similarity">
    <text evidence="2 6">Belongs to the class-I pyridoxal-phosphate-dependent aminotransferase family.</text>
</comment>
<evidence type="ECO:0000256" key="2">
    <source>
        <dbReference type="ARBA" id="ARBA00007441"/>
    </source>
</evidence>
<dbReference type="InterPro" id="IPR004839">
    <property type="entry name" value="Aminotransferase_I/II_large"/>
</dbReference>
<dbReference type="InterPro" id="IPR004838">
    <property type="entry name" value="NHTrfase_class1_PyrdxlP-BS"/>
</dbReference>
<dbReference type="RefSeq" id="WP_027107309.1">
    <property type="nucleotide sequence ID" value="NZ_JQBZ01000025.1"/>
</dbReference>
<evidence type="ECO:0000313" key="9">
    <source>
        <dbReference type="Proteomes" id="UP000051500"/>
    </source>
</evidence>
<dbReference type="PANTHER" id="PTHR46383:SF1">
    <property type="entry name" value="ASPARTATE AMINOTRANSFERASE"/>
    <property type="match status" value="1"/>
</dbReference>
<evidence type="ECO:0000256" key="5">
    <source>
        <dbReference type="ARBA" id="ARBA00022898"/>
    </source>
</evidence>
<evidence type="ECO:0000313" key="8">
    <source>
        <dbReference type="EMBL" id="KRN88905.1"/>
    </source>
</evidence>
<dbReference type="GO" id="GO:0008483">
    <property type="term" value="F:transaminase activity"/>
    <property type="evidence" value="ECO:0007669"/>
    <property type="project" value="UniProtKB-KW"/>
</dbReference>
<dbReference type="GO" id="GO:0006520">
    <property type="term" value="P:amino acid metabolic process"/>
    <property type="evidence" value="ECO:0007669"/>
    <property type="project" value="InterPro"/>
</dbReference>
<dbReference type="PRINTS" id="PR00753">
    <property type="entry name" value="ACCSYNTHASE"/>
</dbReference>
<evidence type="ECO:0000256" key="6">
    <source>
        <dbReference type="RuleBase" id="RU000481"/>
    </source>
</evidence>
<reference evidence="8 9" key="1">
    <citation type="journal article" date="2015" name="Genome Announc.">
        <title>Expanding the biotechnology potential of lactobacilli through comparative genomics of 213 strains and associated genera.</title>
        <authorList>
            <person name="Sun Z."/>
            <person name="Harris H.M."/>
            <person name="McCann A."/>
            <person name="Guo C."/>
            <person name="Argimon S."/>
            <person name="Zhang W."/>
            <person name="Yang X."/>
            <person name="Jeffery I.B."/>
            <person name="Cooney J.C."/>
            <person name="Kagawa T.F."/>
            <person name="Liu W."/>
            <person name="Song Y."/>
            <person name="Salvetti E."/>
            <person name="Wrobel A."/>
            <person name="Rasinkangas P."/>
            <person name="Parkhill J."/>
            <person name="Rea M.C."/>
            <person name="O'Sullivan O."/>
            <person name="Ritari J."/>
            <person name="Douillard F.P."/>
            <person name="Paul Ross R."/>
            <person name="Yang R."/>
            <person name="Briner A.E."/>
            <person name="Felis G.E."/>
            <person name="de Vos W.M."/>
            <person name="Barrangou R."/>
            <person name="Klaenhammer T.R."/>
            <person name="Caufield P.W."/>
            <person name="Cui Y."/>
            <person name="Zhang H."/>
            <person name="O'Toole P.W."/>
        </authorList>
    </citation>
    <scope>NUCLEOTIDE SEQUENCE [LARGE SCALE GENOMIC DNA]</scope>
    <source>
        <strain evidence="8 9">DSM 22408</strain>
    </source>
</reference>
<feature type="domain" description="Aminotransferase class I/classII large" evidence="7">
    <location>
        <begin position="31"/>
        <end position="386"/>
    </location>
</feature>
<keyword evidence="9" id="KW-1185">Reference proteome</keyword>
<dbReference type="InterPro" id="IPR015421">
    <property type="entry name" value="PyrdxlP-dep_Trfase_major"/>
</dbReference>
<dbReference type="FunFam" id="3.40.640.10:FF:000033">
    <property type="entry name" value="Aspartate aminotransferase"/>
    <property type="match status" value="1"/>
</dbReference>
<dbReference type="PANTHER" id="PTHR46383">
    <property type="entry name" value="ASPARTATE AMINOTRANSFERASE"/>
    <property type="match status" value="1"/>
</dbReference>
<dbReference type="InterPro" id="IPR015424">
    <property type="entry name" value="PyrdxlP-dep_Trfase"/>
</dbReference>
<dbReference type="EC" id="2.6.1.-" evidence="6"/>
<dbReference type="InterPro" id="IPR015422">
    <property type="entry name" value="PyrdxlP-dep_Trfase_small"/>
</dbReference>
<evidence type="ECO:0000259" key="7">
    <source>
        <dbReference type="Pfam" id="PF00155"/>
    </source>
</evidence>
<dbReference type="EMBL" id="JQBZ01000025">
    <property type="protein sequence ID" value="KRN88905.1"/>
    <property type="molecule type" value="Genomic_DNA"/>
</dbReference>
<dbReference type="Proteomes" id="UP000051500">
    <property type="component" value="Unassembled WGS sequence"/>
</dbReference>
<name>A0A0R2KHT1_9LACO</name>
<comment type="caution">
    <text evidence="8">The sequence shown here is derived from an EMBL/GenBank/DDBJ whole genome shotgun (WGS) entry which is preliminary data.</text>
</comment>
<dbReference type="InterPro" id="IPR050596">
    <property type="entry name" value="AspAT/PAT-like"/>
</dbReference>
<accession>A0A0R2KHT1</accession>
<evidence type="ECO:0000256" key="4">
    <source>
        <dbReference type="ARBA" id="ARBA00022679"/>
    </source>
</evidence>
<dbReference type="PROSITE" id="PS00105">
    <property type="entry name" value="AA_TRANSFER_CLASS_1"/>
    <property type="match status" value="1"/>
</dbReference>
<proteinExistence type="inferred from homology"/>
<dbReference type="Gene3D" id="3.90.1150.10">
    <property type="entry name" value="Aspartate Aminotransferase, domain 1"/>
    <property type="match status" value="1"/>
</dbReference>
<organism evidence="8 9">
    <name type="scientific">Ligilactobacillus ceti DSM 22408</name>
    <dbReference type="NCBI Taxonomy" id="1122146"/>
    <lineage>
        <taxon>Bacteria</taxon>
        <taxon>Bacillati</taxon>
        <taxon>Bacillota</taxon>
        <taxon>Bacilli</taxon>
        <taxon>Lactobacillales</taxon>
        <taxon>Lactobacillaceae</taxon>
        <taxon>Ligilactobacillus</taxon>
    </lineage>
</organism>
<dbReference type="GO" id="GO:0030170">
    <property type="term" value="F:pyridoxal phosphate binding"/>
    <property type="evidence" value="ECO:0007669"/>
    <property type="project" value="InterPro"/>
</dbReference>
<dbReference type="STRING" id="1122146.IV53_GL000875"/>
<dbReference type="CDD" id="cd00609">
    <property type="entry name" value="AAT_like"/>
    <property type="match status" value="1"/>
</dbReference>
<dbReference type="SUPFAM" id="SSF53383">
    <property type="entry name" value="PLP-dependent transferases"/>
    <property type="match status" value="1"/>
</dbReference>
<dbReference type="OrthoDB" id="9802328at2"/>
<dbReference type="Gene3D" id="3.40.640.10">
    <property type="entry name" value="Type I PLP-dependent aspartate aminotransferase-like (Major domain)"/>
    <property type="match status" value="1"/>
</dbReference>
<evidence type="ECO:0000256" key="3">
    <source>
        <dbReference type="ARBA" id="ARBA00022576"/>
    </source>
</evidence>
<dbReference type="Pfam" id="PF00155">
    <property type="entry name" value="Aminotran_1_2"/>
    <property type="match status" value="1"/>
</dbReference>
<sequence length="396" mass="43937">MYFSKRINNIKPSATLALSTQAKKMQAQGLDVINLTIGEPDFNTPSHIKNAAIAAIERGDTDFYTPAAGILSLREELARKITQAYQVETTSDQLALTTGGKYALYALMQALIEKDDEVLIPLPYWVSYGEQVKMAEGCPVFVHPAVGQMKVTVAQLEQARTDKTKLVIINSPQNPSGTVYTEKELWEIGNWAVKHQIMILADDMYGMLVYNGNQFKSLWELSPEIRRQTIVVSGFSKTYAMTGWRVGYVLADPALIAKLSSFLSHSTSNLTAVSQYAALAALQGDQSCIQAMRLEYQRRLNLIYPQLQKITGIKLLEKPAGAFYMFPDISEAVKLTGFATTEDFVFALLTEAHVAVIPGSAFGMENHIRLSYAASLENLNEAVARIDHFIKKHINN</sequence>
<gene>
    <name evidence="8" type="ORF">IV53_GL000875</name>
</gene>
<dbReference type="PATRIC" id="fig|1122146.4.peg.909"/>
<dbReference type="eggNOG" id="COG0436">
    <property type="taxonomic scope" value="Bacteria"/>
</dbReference>
<evidence type="ECO:0000256" key="1">
    <source>
        <dbReference type="ARBA" id="ARBA00001933"/>
    </source>
</evidence>
<dbReference type="AlphaFoldDB" id="A0A0R2KHT1"/>
<keyword evidence="4 6" id="KW-0808">Transferase</keyword>